<evidence type="ECO:0000313" key="2">
    <source>
        <dbReference type="Proteomes" id="UP001057402"/>
    </source>
</evidence>
<dbReference type="EMBL" id="CM042882">
    <property type="protein sequence ID" value="KAI4382831.1"/>
    <property type="molecule type" value="Genomic_DNA"/>
</dbReference>
<reference evidence="2" key="1">
    <citation type="journal article" date="2023" name="Front. Plant Sci.">
        <title>Chromosomal-level genome assembly of Melastoma candidum provides insights into trichome evolution.</title>
        <authorList>
            <person name="Zhong Y."/>
            <person name="Wu W."/>
            <person name="Sun C."/>
            <person name="Zou P."/>
            <person name="Liu Y."/>
            <person name="Dai S."/>
            <person name="Zhou R."/>
        </authorList>
    </citation>
    <scope>NUCLEOTIDE SEQUENCE [LARGE SCALE GENOMIC DNA]</scope>
</reference>
<evidence type="ECO:0000313" key="1">
    <source>
        <dbReference type="EMBL" id="KAI4382831.1"/>
    </source>
</evidence>
<gene>
    <name evidence="1" type="ORF">MLD38_008743</name>
</gene>
<keyword evidence="2" id="KW-1185">Reference proteome</keyword>
<accession>A0ACB9RUH1</accession>
<dbReference type="Proteomes" id="UP001057402">
    <property type="component" value="Chromosome 3"/>
</dbReference>
<organism evidence="1 2">
    <name type="scientific">Melastoma candidum</name>
    <dbReference type="NCBI Taxonomy" id="119954"/>
    <lineage>
        <taxon>Eukaryota</taxon>
        <taxon>Viridiplantae</taxon>
        <taxon>Streptophyta</taxon>
        <taxon>Embryophyta</taxon>
        <taxon>Tracheophyta</taxon>
        <taxon>Spermatophyta</taxon>
        <taxon>Magnoliopsida</taxon>
        <taxon>eudicotyledons</taxon>
        <taxon>Gunneridae</taxon>
        <taxon>Pentapetalae</taxon>
        <taxon>rosids</taxon>
        <taxon>malvids</taxon>
        <taxon>Myrtales</taxon>
        <taxon>Melastomataceae</taxon>
        <taxon>Melastomatoideae</taxon>
        <taxon>Melastomateae</taxon>
        <taxon>Melastoma</taxon>
    </lineage>
</organism>
<sequence>MGSEDTSLGGSGNQKVSILLICVASAALFVTIYHCVIIGWCRRRQTVGPSRPPSLEEVIEIPSLEFSTAQLIPAHKYQKEAARVGDDTCAICLCEFEEGEELRRLPECTHSFHAACIDMWLYSHASCPMCRMDATPSPQITFPARTYGDDVTEEAGDQEMSGTLEEFLVRSSRAADIFN</sequence>
<proteinExistence type="predicted"/>
<protein>
    <submittedName>
        <fullName evidence="1">Uncharacterized protein</fullName>
    </submittedName>
</protein>
<comment type="caution">
    <text evidence="1">The sequence shown here is derived from an EMBL/GenBank/DDBJ whole genome shotgun (WGS) entry which is preliminary data.</text>
</comment>
<name>A0ACB9RUH1_9MYRT</name>